<keyword evidence="2" id="KW-1185">Reference proteome</keyword>
<organism evidence="1 2">
    <name type="scientific">Novosphingobium lindaniclasticum LE124</name>
    <dbReference type="NCBI Taxonomy" id="1096930"/>
    <lineage>
        <taxon>Bacteria</taxon>
        <taxon>Pseudomonadati</taxon>
        <taxon>Pseudomonadota</taxon>
        <taxon>Alphaproteobacteria</taxon>
        <taxon>Sphingomonadales</taxon>
        <taxon>Sphingomonadaceae</taxon>
        <taxon>Novosphingobium</taxon>
    </lineage>
</organism>
<evidence type="ECO:0000313" key="2">
    <source>
        <dbReference type="Proteomes" id="UP000015527"/>
    </source>
</evidence>
<gene>
    <name evidence="1" type="ORF">L284_18035</name>
</gene>
<name>T0H0Z8_9SPHN</name>
<comment type="caution">
    <text evidence="1">The sequence shown here is derived from an EMBL/GenBank/DDBJ whole genome shotgun (WGS) entry which is preliminary data.</text>
</comment>
<evidence type="ECO:0000313" key="1">
    <source>
        <dbReference type="EMBL" id="EQB09991.1"/>
    </source>
</evidence>
<accession>T0H0Z8</accession>
<dbReference type="AlphaFoldDB" id="T0H0Z8"/>
<protein>
    <submittedName>
        <fullName evidence="1">Uncharacterized protein</fullName>
    </submittedName>
</protein>
<dbReference type="EMBL" id="ATHL01000122">
    <property type="protein sequence ID" value="EQB09991.1"/>
    <property type="molecule type" value="Genomic_DNA"/>
</dbReference>
<dbReference type="PATRIC" id="fig|1096930.3.peg.3566"/>
<sequence length="63" mass="7078">MKECAAMTDDELIDHAQRLYDLAASRVGSRMDLIHLRDLVPDLLERLRSPGQTEVLGQDDVQG</sequence>
<proteinExistence type="predicted"/>
<reference evidence="1 2" key="1">
    <citation type="journal article" date="2013" name="Genome Announc.">
        <title>Genome Sequence of Novosphingobium lindaniclasticum LE124T, Isolated from a Hexachlorocyclohexane Dumpsite.</title>
        <authorList>
            <person name="Saxena A."/>
            <person name="Nayyar N."/>
            <person name="Sangwan N."/>
            <person name="Kumari R."/>
            <person name="Khurana J.P."/>
            <person name="Lal R."/>
        </authorList>
    </citation>
    <scope>NUCLEOTIDE SEQUENCE [LARGE SCALE GENOMIC DNA]</scope>
    <source>
        <strain evidence="1 2">LE124</strain>
    </source>
</reference>
<dbReference type="Proteomes" id="UP000015527">
    <property type="component" value="Unassembled WGS sequence"/>
</dbReference>